<comment type="caution">
    <text evidence="15">The sequence shown here is derived from an EMBL/GenBank/DDBJ whole genome shotgun (WGS) entry which is preliminary data.</text>
</comment>
<evidence type="ECO:0000313" key="15">
    <source>
        <dbReference type="EMBL" id="TRY68442.1"/>
    </source>
</evidence>
<dbReference type="PROSITE" id="PS51698">
    <property type="entry name" value="U_BOX"/>
    <property type="match status" value="1"/>
</dbReference>
<evidence type="ECO:0000256" key="4">
    <source>
        <dbReference type="ARBA" id="ARBA00022942"/>
    </source>
</evidence>
<sequence length="1360" mass="151687">MTGTSDAKSEGTAEIKNAAAPTTGSTATGKTEAKPKDANTLVIDEIREHCRLIERTVVSKEPRFMVRVLRSLFALRKKINVAILRRLVHGFYTHSVSQKQTLLAYLDQAAEMDTTEGGSPTGPAPPNTRLRGAKSALTPLLPEVDAYLQLLIFLHLSDRGSTSALTCGESLVAKLIAYNRRTLDHLAARIYYYYAMAYESGGRASEIRGFLHSRLRTATLRHDFEGQAVLINCLLRSYISQNLFDQADKLVNKTSFPETASNNEWARYLYYLGRIKAIQLEYSEAHKHLVQSLRKAPQSTAVGFKHTVMKLNITVELLLGEIPERRTFLQKENKRALAPYLMLTQAVRSGDVKRFDETLENYAPQFKTDHTYTLILRLHHNVIKTAIRTISLAYTRISLSDVAQKLSLDSAQDAEYIIAKAIRDGVIEATLDHDQGWMQSKENVDIYSTREPQLAFHQRIEFCLDLHNSSVKAMRFPPKSYNQDLESAEDRREREAQDLELAKEMAEDDDDLIRKFVMEERKESTQDPVLDDSLGAVVSEIRIPNVEFHGCDVRGDRLVLGAGDHLLRFYQWQNAEVAELPHSPQDHHQYSINEVGFSPGGTLVASASTDGTISIVQAQSGELLQRLVSPAGVAVRCCRFSPDATQLATGGDDDTLSVWDLMSGRFIRLIGDIFSSLKSHEATIFALAYSPNGQYLVSTDANGAMYLWDGGSIHVKSLAFCEEAHDLGVLTCDISPIKADLRPGSAAYIVATGGNDDLIRLWAIQERFDSVQFVCTKILSGHDGAVMHTRFSHSGALLASGGGDKVVRLWNPVSGTCLKRLSHHERFVTQIAFASDDRTLFSVSNDKSMAVWRLKAPLNADITSRPLHINLPIVESLEHKASRAQNGPDKHVQSFVAHASDVNQVKCLASDTMVSVGSDKFVKLWHRASSDRPWTLTKSAQGHVYPIYSMDFHREKELLVSAGSDGVCLIWNCQTLEVMERLQSDGGIQVCELSPQGDMLATGGDTFAISLWDLKTGKVIRAFNGHEASIYVATFSPDSEFLLSGDSDGQLCLWNAENSHQPLDCVPRGHDLGVLCGKSLPLIRSTGQIFVTGGNDALVKVWRWDEINAKLLLERELKGHGESVMSVAFSDNGEMMATSSGDKTVRVWVTSNWSFVQALSGHKRYVNACTFGFQDHSQVITGSNDKTIRVWKLHVNHRPHFSNHPITDWQARDVTEWFESKGVKAEHACAINGPELLNMNVLDFENILGLEERAAIEFVQEIQHLRFKKTSNAGNFSELNVDDGQDIPHEFICPITQYVMSHPVKCQDGFTYEKAAITEWFLSRRATSPMTNLPIQSTSFVDDTNLKEAILKFFHETRLR</sequence>
<evidence type="ECO:0000259" key="14">
    <source>
        <dbReference type="PROSITE" id="PS51698"/>
    </source>
</evidence>
<dbReference type="InterPro" id="IPR036322">
    <property type="entry name" value="WD40_repeat_dom_sf"/>
</dbReference>
<feature type="repeat" description="WD" evidence="10">
    <location>
        <begin position="821"/>
        <end position="855"/>
    </location>
</feature>
<dbReference type="SMART" id="SM00504">
    <property type="entry name" value="Ubox"/>
    <property type="match status" value="1"/>
</dbReference>
<dbReference type="InterPro" id="IPR001680">
    <property type="entry name" value="WD40_rpt"/>
</dbReference>
<feature type="region of interest" description="Disordered" evidence="12">
    <location>
        <begin position="1"/>
        <end position="34"/>
    </location>
</feature>
<dbReference type="InterPro" id="IPR036390">
    <property type="entry name" value="WH_DNA-bd_sf"/>
</dbReference>
<evidence type="ECO:0000313" key="16">
    <source>
        <dbReference type="Proteomes" id="UP000318571"/>
    </source>
</evidence>
<comment type="subunit">
    <text evidence="6">The 26S proteasome is composed of a core protease, known as the 20S proteasome, capped at one or both ends by the 19S regulatory complex (RC). The RC is composed of at least 18 different subunits in two subcomplexes, the base and the lid, which form the portions proximal and distal to the 20S proteolytic core, respectively.</text>
</comment>
<dbReference type="Gene3D" id="3.30.40.10">
    <property type="entry name" value="Zinc/RING finger domain, C3HC4 (zinc finger)"/>
    <property type="match status" value="1"/>
</dbReference>
<evidence type="ECO:0000256" key="10">
    <source>
        <dbReference type="PROSITE-ProRule" id="PRU00221"/>
    </source>
</evidence>
<dbReference type="InterPro" id="IPR050756">
    <property type="entry name" value="CSN3"/>
</dbReference>
<dbReference type="Proteomes" id="UP000318571">
    <property type="component" value="Chromosome 1"/>
</dbReference>
<dbReference type="STRING" id="6832.A0A553NSM7"/>
<feature type="compositionally biased region" description="Low complexity" evidence="12">
    <location>
        <begin position="18"/>
        <end position="30"/>
    </location>
</feature>
<evidence type="ECO:0000256" key="6">
    <source>
        <dbReference type="ARBA" id="ARBA00064121"/>
    </source>
</evidence>
<name>A0A553NSM7_TIGCA</name>
<evidence type="ECO:0000256" key="9">
    <source>
        <dbReference type="ARBA" id="ARBA00079137"/>
    </source>
</evidence>
<reference evidence="15 16" key="1">
    <citation type="journal article" date="2018" name="Nat. Ecol. Evol.">
        <title>Genomic signatures of mitonuclear coevolution across populations of Tigriopus californicus.</title>
        <authorList>
            <person name="Barreto F.S."/>
            <person name="Watson E.T."/>
            <person name="Lima T.G."/>
            <person name="Willett C.S."/>
            <person name="Edmands S."/>
            <person name="Li W."/>
            <person name="Burton R.S."/>
        </authorList>
    </citation>
    <scope>NUCLEOTIDE SEQUENCE [LARGE SCALE GENOMIC DNA]</scope>
    <source>
        <strain evidence="15 16">San Diego</strain>
    </source>
</reference>
<dbReference type="Pfam" id="PF08375">
    <property type="entry name" value="Rpn3_C"/>
    <property type="match status" value="1"/>
</dbReference>
<keyword evidence="4" id="KW-0647">Proteasome</keyword>
<dbReference type="Pfam" id="PF04564">
    <property type="entry name" value="U-box"/>
    <property type="match status" value="1"/>
</dbReference>
<evidence type="ECO:0000256" key="7">
    <source>
        <dbReference type="ARBA" id="ARBA00067713"/>
    </source>
</evidence>
<dbReference type="SUPFAM" id="SSF57850">
    <property type="entry name" value="RING/U-box"/>
    <property type="match status" value="1"/>
</dbReference>
<evidence type="ECO:0000259" key="13">
    <source>
        <dbReference type="PROSITE" id="PS50250"/>
    </source>
</evidence>
<feature type="repeat" description="WD" evidence="10">
    <location>
        <begin position="1159"/>
        <end position="1193"/>
    </location>
</feature>
<accession>A0A553NSM7</accession>
<dbReference type="PROSITE" id="PS00678">
    <property type="entry name" value="WD_REPEATS_1"/>
    <property type="match status" value="2"/>
</dbReference>
<evidence type="ECO:0000256" key="11">
    <source>
        <dbReference type="SAM" id="Coils"/>
    </source>
</evidence>
<dbReference type="PANTHER" id="PTHR10758">
    <property type="entry name" value="26S PROTEASOME NON-ATPASE REGULATORY SUBUNIT 3/COP9 SIGNALOSOME COMPLEX SUBUNIT 3"/>
    <property type="match status" value="1"/>
</dbReference>
<gene>
    <name evidence="15" type="ORF">TCAL_05628</name>
</gene>
<dbReference type="SUPFAM" id="SSF46785">
    <property type="entry name" value="Winged helix' DNA-binding domain"/>
    <property type="match status" value="1"/>
</dbReference>
<feature type="repeat" description="WD" evidence="10">
    <location>
        <begin position="677"/>
        <end position="709"/>
    </location>
</feature>
<evidence type="ECO:0000256" key="3">
    <source>
        <dbReference type="ARBA" id="ARBA00022737"/>
    </source>
</evidence>
<dbReference type="Gene3D" id="1.10.150.50">
    <property type="entry name" value="Transcription Factor, Ets-1"/>
    <property type="match status" value="1"/>
</dbReference>
<feature type="repeat" description="WD" evidence="10">
    <location>
        <begin position="1117"/>
        <end position="1148"/>
    </location>
</feature>
<dbReference type="Gene3D" id="1.25.40.570">
    <property type="match status" value="1"/>
</dbReference>
<keyword evidence="2 10" id="KW-0853">WD repeat</keyword>
<dbReference type="SMART" id="SM00753">
    <property type="entry name" value="PAM"/>
    <property type="match status" value="1"/>
</dbReference>
<dbReference type="GO" id="GO:0008541">
    <property type="term" value="C:proteasome regulatory particle, lid subcomplex"/>
    <property type="evidence" value="ECO:0007669"/>
    <property type="project" value="TreeGrafter"/>
</dbReference>
<feature type="domain" description="U-box" evidence="14">
    <location>
        <begin position="1286"/>
        <end position="1360"/>
    </location>
</feature>
<feature type="repeat" description="WD" evidence="10">
    <location>
        <begin position="993"/>
        <end position="1022"/>
    </location>
</feature>
<dbReference type="EMBL" id="VCGU01000010">
    <property type="protein sequence ID" value="TRY68442.1"/>
    <property type="molecule type" value="Genomic_DNA"/>
</dbReference>
<dbReference type="GO" id="GO:0016567">
    <property type="term" value="P:protein ubiquitination"/>
    <property type="evidence" value="ECO:0007669"/>
    <property type="project" value="InterPro"/>
</dbReference>
<dbReference type="PRINTS" id="PR00320">
    <property type="entry name" value="GPROTEINBRPT"/>
</dbReference>
<feature type="repeat" description="WD" evidence="10">
    <location>
        <begin position="779"/>
        <end position="820"/>
    </location>
</feature>
<dbReference type="PROSITE" id="PS50082">
    <property type="entry name" value="WD_REPEATS_2"/>
    <property type="match status" value="10"/>
</dbReference>
<keyword evidence="11" id="KW-0175">Coiled coil</keyword>
<keyword evidence="16" id="KW-1185">Reference proteome</keyword>
<feature type="repeat" description="WD" evidence="10">
    <location>
        <begin position="585"/>
        <end position="626"/>
    </location>
</feature>
<dbReference type="InterPro" id="IPR013761">
    <property type="entry name" value="SAM/pointed_sf"/>
</dbReference>
<dbReference type="SUPFAM" id="SSF50978">
    <property type="entry name" value="WD40 repeat-like"/>
    <property type="match status" value="3"/>
</dbReference>
<evidence type="ECO:0000256" key="1">
    <source>
        <dbReference type="ARBA" id="ARBA00007912"/>
    </source>
</evidence>
<feature type="coiled-coil region" evidence="11">
    <location>
        <begin position="482"/>
        <end position="509"/>
    </location>
</feature>
<evidence type="ECO:0000256" key="8">
    <source>
        <dbReference type="ARBA" id="ARBA00075103"/>
    </source>
</evidence>
<dbReference type="InterPro" id="IPR003613">
    <property type="entry name" value="Ubox_domain"/>
</dbReference>
<dbReference type="GO" id="GO:0042176">
    <property type="term" value="P:regulation of protein catabolic process"/>
    <property type="evidence" value="ECO:0007669"/>
    <property type="project" value="InterPro"/>
</dbReference>
<dbReference type="GO" id="GO:0004842">
    <property type="term" value="F:ubiquitin-protein transferase activity"/>
    <property type="evidence" value="ECO:0007669"/>
    <property type="project" value="InterPro"/>
</dbReference>
<keyword evidence="3" id="KW-0677">Repeat</keyword>
<dbReference type="GO" id="GO:0006511">
    <property type="term" value="P:ubiquitin-dependent protein catabolic process"/>
    <property type="evidence" value="ECO:0007669"/>
    <property type="project" value="TreeGrafter"/>
</dbReference>
<comment type="similarity">
    <text evidence="1">Belongs to the proteasome subunit S3 family.</text>
</comment>
<protein>
    <recommendedName>
        <fullName evidence="7">Probable 26S proteasome non-ATPase regulatory subunit 3</fullName>
    </recommendedName>
    <alternativeName>
        <fullName evidence="8">26S proteasome regulatory subunit RPN3</fullName>
    </alternativeName>
    <alternativeName>
        <fullName evidence="9">Diphenol oxidase A2 component</fullName>
    </alternativeName>
</protein>
<comment type="function">
    <text evidence="5">Acts as a regulatory subunit of the 26 proteasome which is involved in the ATP-dependent degradation of ubiquitinated proteins.</text>
</comment>
<dbReference type="PROSITE" id="PS50294">
    <property type="entry name" value="WD_REPEATS_REGION"/>
    <property type="match status" value="8"/>
</dbReference>
<evidence type="ECO:0000256" key="12">
    <source>
        <dbReference type="SAM" id="MobiDB-lite"/>
    </source>
</evidence>
<feature type="repeat" description="WD" evidence="10">
    <location>
        <begin position="1023"/>
        <end position="1064"/>
    </location>
</feature>
<dbReference type="InterPro" id="IPR019775">
    <property type="entry name" value="WD40_repeat_CS"/>
</dbReference>
<dbReference type="InterPro" id="IPR020472">
    <property type="entry name" value="WD40_PAC1"/>
</dbReference>
<dbReference type="Pfam" id="PF01399">
    <property type="entry name" value="PCI"/>
    <property type="match status" value="1"/>
</dbReference>
<organism evidence="15 16">
    <name type="scientific">Tigriopus californicus</name>
    <name type="common">Marine copepod</name>
    <dbReference type="NCBI Taxonomy" id="6832"/>
    <lineage>
        <taxon>Eukaryota</taxon>
        <taxon>Metazoa</taxon>
        <taxon>Ecdysozoa</taxon>
        <taxon>Arthropoda</taxon>
        <taxon>Crustacea</taxon>
        <taxon>Multicrustacea</taxon>
        <taxon>Hexanauplia</taxon>
        <taxon>Copepoda</taxon>
        <taxon>Harpacticoida</taxon>
        <taxon>Harpacticidae</taxon>
        <taxon>Tigriopus</taxon>
    </lineage>
</organism>
<feature type="repeat" description="WD" evidence="10">
    <location>
        <begin position="940"/>
        <end position="981"/>
    </location>
</feature>
<dbReference type="SUPFAM" id="SSF48452">
    <property type="entry name" value="TPR-like"/>
    <property type="match status" value="1"/>
</dbReference>
<dbReference type="InterPro" id="IPR057985">
    <property type="entry name" value="TPR_PSMD3_N"/>
</dbReference>
<dbReference type="InterPro" id="IPR013586">
    <property type="entry name" value="PSMD3_C"/>
</dbReference>
<dbReference type="InterPro" id="IPR011990">
    <property type="entry name" value="TPR-like_helical_dom_sf"/>
</dbReference>
<dbReference type="CDD" id="cd00200">
    <property type="entry name" value="WD40"/>
    <property type="match status" value="2"/>
</dbReference>
<proteinExistence type="inferred from homology"/>
<dbReference type="FunFam" id="1.25.40.570:FF:000009">
    <property type="entry name" value="26S proteasome non-ATPase regulatory subunit 3"/>
    <property type="match status" value="1"/>
</dbReference>
<dbReference type="InterPro" id="IPR000717">
    <property type="entry name" value="PCI_dom"/>
</dbReference>
<dbReference type="Pfam" id="PF25573">
    <property type="entry name" value="TPR_PSMD3_N"/>
    <property type="match status" value="1"/>
</dbReference>
<dbReference type="SMART" id="SM00088">
    <property type="entry name" value="PINT"/>
    <property type="match status" value="1"/>
</dbReference>
<dbReference type="Pfam" id="PF00400">
    <property type="entry name" value="WD40"/>
    <property type="match status" value="10"/>
</dbReference>
<dbReference type="SMART" id="SM00320">
    <property type="entry name" value="WD40"/>
    <property type="match status" value="13"/>
</dbReference>
<dbReference type="CDD" id="cd16655">
    <property type="entry name" value="RING-Ubox_WDSUB1-like"/>
    <property type="match status" value="1"/>
</dbReference>
<feature type="domain" description="PCI" evidence="13">
    <location>
        <begin position="266"/>
        <end position="445"/>
    </location>
</feature>
<feature type="repeat" description="WD" evidence="10">
    <location>
        <begin position="635"/>
        <end position="669"/>
    </location>
</feature>
<dbReference type="PANTHER" id="PTHR10758:SF2">
    <property type="entry name" value="26S PROTEASOME NON-ATPASE REGULATORY SUBUNIT 3"/>
    <property type="match status" value="1"/>
</dbReference>
<dbReference type="GO" id="GO:0030234">
    <property type="term" value="F:enzyme regulator activity"/>
    <property type="evidence" value="ECO:0007669"/>
    <property type="project" value="InterPro"/>
</dbReference>
<dbReference type="InterPro" id="IPR015943">
    <property type="entry name" value="WD40/YVTN_repeat-like_dom_sf"/>
</dbReference>
<dbReference type="PROSITE" id="PS50250">
    <property type="entry name" value="PCI"/>
    <property type="match status" value="1"/>
</dbReference>
<evidence type="ECO:0000256" key="2">
    <source>
        <dbReference type="ARBA" id="ARBA00022574"/>
    </source>
</evidence>
<dbReference type="Gene3D" id="2.130.10.10">
    <property type="entry name" value="YVTN repeat-like/Quinoprotein amine dehydrogenase"/>
    <property type="match status" value="4"/>
</dbReference>
<evidence type="ECO:0000256" key="5">
    <source>
        <dbReference type="ARBA" id="ARBA00057191"/>
    </source>
</evidence>
<dbReference type="InterPro" id="IPR013083">
    <property type="entry name" value="Znf_RING/FYVE/PHD"/>
</dbReference>